<name>A0A5B9VZR6_9BACT</name>
<feature type="domain" description="GFO/IDH/MocA-like oxidoreductase" evidence="3">
    <location>
        <begin position="158"/>
        <end position="295"/>
    </location>
</feature>
<dbReference type="PANTHER" id="PTHR43818">
    <property type="entry name" value="BCDNA.GH03377"/>
    <property type="match status" value="1"/>
</dbReference>
<dbReference type="Gene3D" id="3.40.50.720">
    <property type="entry name" value="NAD(P)-binding Rossmann-like Domain"/>
    <property type="match status" value="1"/>
</dbReference>
<sequence length="397" mass="44475">MEETRKPNPNREGDPMADLKPLNIGLIGCGFMGRTHSNAYKRVNDFFDAPYRPVLKACCARSEENARHFAGRWGYESIETDWRKLIARRDIDAVDICAPNNMHAEIAIAAAQAGKAVLCEKPLAMNLVQGHQMVDAVEKAGVANTVWYNYRRVPAVTLAKQLIESGRLGRIFHYRANFLQDWTISADLPQGGTGLWRLDADVSGSGVTGDLLAHCIDTAIWLNGHIGSVAGMTETFVKERRHNLTGKVQPVHIDDACAFLCRFDNGSLGLFESTRYARGHKALYTFEINGEKASIKWDLHDLHRLEYFDHGDDSLVRGWRSVHVTDSDMPYMKHWWVPGLQIGYEHTFVHHVADFLDNLAMGQPTAPTFRDALATQAVCDAVLDSADHHKWETVVPV</sequence>
<protein>
    <submittedName>
        <fullName evidence="4">Glucose-6-phosphate 3-dehydrogenase</fullName>
        <ecNumber evidence="4">1.1.1.361</ecNumber>
    </submittedName>
</protein>
<dbReference type="InterPro" id="IPR055170">
    <property type="entry name" value="GFO_IDH_MocA-like_dom"/>
</dbReference>
<organism evidence="4 5">
    <name type="scientific">Aquisphaera giovannonii</name>
    <dbReference type="NCBI Taxonomy" id="406548"/>
    <lineage>
        <taxon>Bacteria</taxon>
        <taxon>Pseudomonadati</taxon>
        <taxon>Planctomycetota</taxon>
        <taxon>Planctomycetia</taxon>
        <taxon>Isosphaerales</taxon>
        <taxon>Isosphaeraceae</taxon>
        <taxon>Aquisphaera</taxon>
    </lineage>
</organism>
<dbReference type="SUPFAM" id="SSF55347">
    <property type="entry name" value="Glyceraldehyde-3-phosphate dehydrogenase-like, C-terminal domain"/>
    <property type="match status" value="1"/>
</dbReference>
<dbReference type="GO" id="GO:0000166">
    <property type="term" value="F:nucleotide binding"/>
    <property type="evidence" value="ECO:0007669"/>
    <property type="project" value="InterPro"/>
</dbReference>
<dbReference type="InterPro" id="IPR036291">
    <property type="entry name" value="NAD(P)-bd_dom_sf"/>
</dbReference>
<evidence type="ECO:0000256" key="1">
    <source>
        <dbReference type="ARBA" id="ARBA00023002"/>
    </source>
</evidence>
<dbReference type="EMBL" id="CP042997">
    <property type="protein sequence ID" value="QEH33862.1"/>
    <property type="molecule type" value="Genomic_DNA"/>
</dbReference>
<dbReference type="AlphaFoldDB" id="A0A5B9VZR6"/>
<dbReference type="EC" id="1.1.1.361" evidence="4"/>
<evidence type="ECO:0000313" key="4">
    <source>
        <dbReference type="EMBL" id="QEH33862.1"/>
    </source>
</evidence>
<dbReference type="PANTHER" id="PTHR43818:SF11">
    <property type="entry name" value="BCDNA.GH03377"/>
    <property type="match status" value="1"/>
</dbReference>
<dbReference type="GO" id="GO:0103074">
    <property type="term" value="F:glucose-6-phosphate 3-dehydrogenase activity"/>
    <property type="evidence" value="ECO:0007669"/>
    <property type="project" value="UniProtKB-EC"/>
</dbReference>
<evidence type="ECO:0000259" key="3">
    <source>
        <dbReference type="Pfam" id="PF22725"/>
    </source>
</evidence>
<dbReference type="KEGG" id="agv:OJF2_23930"/>
<dbReference type="InterPro" id="IPR000683">
    <property type="entry name" value="Gfo/Idh/MocA-like_OxRdtase_N"/>
</dbReference>
<proteinExistence type="predicted"/>
<keyword evidence="1 4" id="KW-0560">Oxidoreductase</keyword>
<evidence type="ECO:0000313" key="5">
    <source>
        <dbReference type="Proteomes" id="UP000324233"/>
    </source>
</evidence>
<dbReference type="SUPFAM" id="SSF51735">
    <property type="entry name" value="NAD(P)-binding Rossmann-fold domains"/>
    <property type="match status" value="1"/>
</dbReference>
<dbReference type="Proteomes" id="UP000324233">
    <property type="component" value="Chromosome"/>
</dbReference>
<dbReference type="Pfam" id="PF22725">
    <property type="entry name" value="GFO_IDH_MocA_C3"/>
    <property type="match status" value="1"/>
</dbReference>
<dbReference type="InterPro" id="IPR050463">
    <property type="entry name" value="Gfo/Idh/MocA_oxidrdct_glycsds"/>
</dbReference>
<evidence type="ECO:0000259" key="2">
    <source>
        <dbReference type="Pfam" id="PF01408"/>
    </source>
</evidence>
<dbReference type="Gene3D" id="3.30.360.10">
    <property type="entry name" value="Dihydrodipicolinate Reductase, domain 2"/>
    <property type="match status" value="1"/>
</dbReference>
<reference evidence="4 5" key="1">
    <citation type="submission" date="2019-08" db="EMBL/GenBank/DDBJ databases">
        <title>Deep-cultivation of Planctomycetes and their phenomic and genomic characterization uncovers novel biology.</title>
        <authorList>
            <person name="Wiegand S."/>
            <person name="Jogler M."/>
            <person name="Boedeker C."/>
            <person name="Pinto D."/>
            <person name="Vollmers J."/>
            <person name="Rivas-Marin E."/>
            <person name="Kohn T."/>
            <person name="Peeters S.H."/>
            <person name="Heuer A."/>
            <person name="Rast P."/>
            <person name="Oberbeckmann S."/>
            <person name="Bunk B."/>
            <person name="Jeske O."/>
            <person name="Meyerdierks A."/>
            <person name="Storesund J.E."/>
            <person name="Kallscheuer N."/>
            <person name="Luecker S."/>
            <person name="Lage O.M."/>
            <person name="Pohl T."/>
            <person name="Merkel B.J."/>
            <person name="Hornburger P."/>
            <person name="Mueller R.-W."/>
            <person name="Bruemmer F."/>
            <person name="Labrenz M."/>
            <person name="Spormann A.M."/>
            <person name="Op den Camp H."/>
            <person name="Overmann J."/>
            <person name="Amann R."/>
            <person name="Jetten M.S.M."/>
            <person name="Mascher T."/>
            <person name="Medema M.H."/>
            <person name="Devos D.P."/>
            <person name="Kaster A.-K."/>
            <person name="Ovreas L."/>
            <person name="Rohde M."/>
            <person name="Galperin M.Y."/>
            <person name="Jogler C."/>
        </authorList>
    </citation>
    <scope>NUCLEOTIDE SEQUENCE [LARGE SCALE GENOMIC DNA]</scope>
    <source>
        <strain evidence="4 5">OJF2</strain>
    </source>
</reference>
<dbReference type="Pfam" id="PF01408">
    <property type="entry name" value="GFO_IDH_MocA"/>
    <property type="match status" value="1"/>
</dbReference>
<accession>A0A5B9VZR6</accession>
<keyword evidence="5" id="KW-1185">Reference proteome</keyword>
<feature type="domain" description="Gfo/Idh/MocA-like oxidoreductase N-terminal" evidence="2">
    <location>
        <begin position="22"/>
        <end position="146"/>
    </location>
</feature>
<gene>
    <name evidence="4" type="primary">ntdC_3</name>
    <name evidence="4" type="ORF">OJF2_23930</name>
</gene>